<reference evidence="4" key="1">
    <citation type="submission" date="2019-09" db="EMBL/GenBank/DDBJ databases">
        <title>Bird 10,000 Genomes (B10K) Project - Family phase.</title>
        <authorList>
            <person name="Zhang G."/>
        </authorList>
    </citation>
    <scope>NUCLEOTIDE SEQUENCE</scope>
    <source>
        <strain evidence="4">B10K-CU-031-40</strain>
    </source>
</reference>
<dbReference type="InterPro" id="IPR022168">
    <property type="entry name" value="GARIL-like_Rab2B-bd"/>
</dbReference>
<dbReference type="EMBL" id="WBMX01004926">
    <property type="protein sequence ID" value="NXC19498.1"/>
    <property type="molecule type" value="Genomic_DNA"/>
</dbReference>
<feature type="region of interest" description="Disordered" evidence="2">
    <location>
        <begin position="184"/>
        <end position="281"/>
    </location>
</feature>
<accession>A0A851LLM6</accession>
<evidence type="ECO:0000313" key="4">
    <source>
        <dbReference type="EMBL" id="NXC19498.1"/>
    </source>
</evidence>
<dbReference type="Pfam" id="PF12480">
    <property type="entry name" value="GARIL_Rab2_bd"/>
    <property type="match status" value="1"/>
</dbReference>
<evidence type="ECO:0000256" key="1">
    <source>
        <dbReference type="ARBA" id="ARBA00038379"/>
    </source>
</evidence>
<feature type="compositionally biased region" description="Basic and acidic residues" evidence="2">
    <location>
        <begin position="235"/>
        <end position="245"/>
    </location>
</feature>
<evidence type="ECO:0000313" key="5">
    <source>
        <dbReference type="Proteomes" id="UP000621168"/>
    </source>
</evidence>
<protein>
    <submittedName>
        <fullName evidence="4">FA71D protein</fullName>
    </submittedName>
</protein>
<dbReference type="AlphaFoldDB" id="A0A851LLM6"/>
<dbReference type="PANTHER" id="PTHR22574">
    <property type="match status" value="1"/>
</dbReference>
<feature type="non-terminal residue" evidence="4">
    <location>
        <position position="1"/>
    </location>
</feature>
<feature type="compositionally biased region" description="Basic and acidic residues" evidence="2">
    <location>
        <begin position="268"/>
        <end position="281"/>
    </location>
</feature>
<sequence>MNSKFDFKSVSSTQASVMGDLRRLLRQGEYPHFRSALIFESKFVQVNRRGEPICIHNRPSCVTIGICAASPSSPMPNVMLVACEVPTSPEEIMANFWKLSEQPCHTRQLALTRLFPLRFVELSVHSTDKHHLMLKLANGHTYYLELCAPPNQQHHLFHMWLHLISLLNPPENTSNTEVNVRHKDFGICRKKAPSPTNPSEKRDNPQDMRNPKTEEEVVIKQTSSNQVPLLGTARPTEESGRKLKAFDSSLKPTRQENTKQSKNTDPLNTKESKSTEKMKTR</sequence>
<comment type="similarity">
    <text evidence="1">Belongs to the GARIN family.</text>
</comment>
<dbReference type="PANTHER" id="PTHR22574:SF6">
    <property type="entry name" value="GOLGI-ASSOCIATED RAB2 INTERACTOR PROTEIN 2"/>
    <property type="match status" value="1"/>
</dbReference>
<dbReference type="GO" id="GO:0005634">
    <property type="term" value="C:nucleus"/>
    <property type="evidence" value="ECO:0007669"/>
    <property type="project" value="TreeGrafter"/>
</dbReference>
<evidence type="ECO:0000256" key="2">
    <source>
        <dbReference type="SAM" id="MobiDB-lite"/>
    </source>
</evidence>
<name>A0A851LLM6_CORCR</name>
<proteinExistence type="inferred from homology"/>
<evidence type="ECO:0000259" key="3">
    <source>
        <dbReference type="Pfam" id="PF12480"/>
    </source>
</evidence>
<feature type="compositionally biased region" description="Basic and acidic residues" evidence="2">
    <location>
        <begin position="199"/>
        <end position="218"/>
    </location>
</feature>
<organism evidence="4 5">
    <name type="scientific">Corythaeola cristata</name>
    <name type="common">Great blue turaco</name>
    <dbReference type="NCBI Taxonomy" id="103954"/>
    <lineage>
        <taxon>Eukaryota</taxon>
        <taxon>Metazoa</taxon>
        <taxon>Chordata</taxon>
        <taxon>Craniata</taxon>
        <taxon>Vertebrata</taxon>
        <taxon>Euteleostomi</taxon>
        <taxon>Archelosauria</taxon>
        <taxon>Archosauria</taxon>
        <taxon>Dinosauria</taxon>
        <taxon>Saurischia</taxon>
        <taxon>Theropoda</taxon>
        <taxon>Coelurosauria</taxon>
        <taxon>Aves</taxon>
        <taxon>Neognathae</taxon>
        <taxon>Neoaves</taxon>
        <taxon>Otidimorphae</taxon>
        <taxon>Musophagiformes</taxon>
        <taxon>Musophagidae</taxon>
        <taxon>Corythaeola</taxon>
    </lineage>
</organism>
<keyword evidence="5" id="KW-1185">Reference proteome</keyword>
<dbReference type="Proteomes" id="UP000621168">
    <property type="component" value="Unassembled WGS sequence"/>
</dbReference>
<gene>
    <name evidence="4" type="primary">Fam71d</name>
    <name evidence="4" type="ORF">CORCRI_R11149</name>
</gene>
<feature type="domain" description="Golgi associated RAB2 interactor protein-like Rab2B-binding" evidence="3">
    <location>
        <begin position="109"/>
        <end position="173"/>
    </location>
</feature>
<comment type="caution">
    <text evidence="4">The sequence shown here is derived from an EMBL/GenBank/DDBJ whole genome shotgun (WGS) entry which is preliminary data.</text>
</comment>
<dbReference type="OrthoDB" id="9940031at2759"/>
<feature type="non-terminal residue" evidence="4">
    <location>
        <position position="281"/>
    </location>
</feature>